<evidence type="ECO:0000256" key="3">
    <source>
        <dbReference type="ARBA" id="ARBA00022989"/>
    </source>
</evidence>
<dbReference type="EMBL" id="KN821032">
    <property type="protein sequence ID" value="KIJ05360.1"/>
    <property type="molecule type" value="Genomic_DNA"/>
</dbReference>
<gene>
    <name evidence="5" type="ORF">PAXINDRAFT_182934</name>
</gene>
<dbReference type="GO" id="GO:0005886">
    <property type="term" value="C:plasma membrane"/>
    <property type="evidence" value="ECO:0007669"/>
    <property type="project" value="TreeGrafter"/>
</dbReference>
<dbReference type="GO" id="GO:0005524">
    <property type="term" value="F:ATP binding"/>
    <property type="evidence" value="ECO:0007669"/>
    <property type="project" value="InterPro"/>
</dbReference>
<dbReference type="AlphaFoldDB" id="A0A0C9STD5"/>
<keyword evidence="2" id="KW-0812">Transmembrane</keyword>
<evidence type="ECO:0000313" key="5">
    <source>
        <dbReference type="EMBL" id="KIJ05360.1"/>
    </source>
</evidence>
<dbReference type="PANTHER" id="PTHR24222:SF76">
    <property type="entry name" value="MYCOBACTIN IMPORT ATP-BINDING_PERMEASE PROTEIN IRTB"/>
    <property type="match status" value="1"/>
</dbReference>
<dbReference type="InterPro" id="IPR036640">
    <property type="entry name" value="ABC1_TM_sf"/>
</dbReference>
<comment type="subcellular location">
    <subcellularLocation>
        <location evidence="1">Membrane</location>
        <topology evidence="1">Multi-pass membrane protein</topology>
    </subcellularLocation>
</comment>
<name>A0A0C9STD5_PAXIN</name>
<protein>
    <submittedName>
        <fullName evidence="5">Uncharacterized protein</fullName>
    </submittedName>
</protein>
<sequence length="123" mass="13357">MVDQVPSIDSPDPGGLKPEKVLGEITLEDVKFNYPSRPGVPIVKGLNNTFPARKTAALVGTSRWVQEHPMLTGQTSGNACSDGIDQAPQLTSDVTQRAQLLVEDVDLSSTADTERRWQSVLNR</sequence>
<evidence type="ECO:0000313" key="6">
    <source>
        <dbReference type="Proteomes" id="UP000053647"/>
    </source>
</evidence>
<evidence type="ECO:0000256" key="1">
    <source>
        <dbReference type="ARBA" id="ARBA00004141"/>
    </source>
</evidence>
<evidence type="ECO:0000256" key="4">
    <source>
        <dbReference type="ARBA" id="ARBA00023136"/>
    </source>
</evidence>
<dbReference type="PANTHER" id="PTHR24222">
    <property type="entry name" value="ABC TRANSPORTER B FAMILY"/>
    <property type="match status" value="1"/>
</dbReference>
<dbReference type="GO" id="GO:0042626">
    <property type="term" value="F:ATPase-coupled transmembrane transporter activity"/>
    <property type="evidence" value="ECO:0007669"/>
    <property type="project" value="TreeGrafter"/>
</dbReference>
<dbReference type="Gene3D" id="3.40.50.300">
    <property type="entry name" value="P-loop containing nucleotide triphosphate hydrolases"/>
    <property type="match status" value="1"/>
</dbReference>
<keyword evidence="3" id="KW-1133">Transmembrane helix</keyword>
<dbReference type="Proteomes" id="UP000053647">
    <property type="component" value="Unassembled WGS sequence"/>
</dbReference>
<reference evidence="5 6" key="1">
    <citation type="submission" date="2014-06" db="EMBL/GenBank/DDBJ databases">
        <authorList>
            <consortium name="DOE Joint Genome Institute"/>
            <person name="Kuo A."/>
            <person name="Kohler A."/>
            <person name="Nagy L.G."/>
            <person name="Floudas D."/>
            <person name="Copeland A."/>
            <person name="Barry K.W."/>
            <person name="Cichocki N."/>
            <person name="Veneault-Fourrey C."/>
            <person name="LaButti K."/>
            <person name="Lindquist E.A."/>
            <person name="Lipzen A."/>
            <person name="Lundell T."/>
            <person name="Morin E."/>
            <person name="Murat C."/>
            <person name="Sun H."/>
            <person name="Tunlid A."/>
            <person name="Henrissat B."/>
            <person name="Grigoriev I.V."/>
            <person name="Hibbett D.S."/>
            <person name="Martin F."/>
            <person name="Nordberg H.P."/>
            <person name="Cantor M.N."/>
            <person name="Hua S.X."/>
        </authorList>
    </citation>
    <scope>NUCLEOTIDE SEQUENCE [LARGE SCALE GENOMIC DNA]</scope>
    <source>
        <strain evidence="5 6">ATCC 200175</strain>
    </source>
</reference>
<organism evidence="5 6">
    <name type="scientific">Paxillus involutus ATCC 200175</name>
    <dbReference type="NCBI Taxonomy" id="664439"/>
    <lineage>
        <taxon>Eukaryota</taxon>
        <taxon>Fungi</taxon>
        <taxon>Dikarya</taxon>
        <taxon>Basidiomycota</taxon>
        <taxon>Agaricomycotina</taxon>
        <taxon>Agaricomycetes</taxon>
        <taxon>Agaricomycetidae</taxon>
        <taxon>Boletales</taxon>
        <taxon>Paxilineae</taxon>
        <taxon>Paxillaceae</taxon>
        <taxon>Paxillus</taxon>
    </lineage>
</organism>
<accession>A0A0C9STD5</accession>
<dbReference type="Gene3D" id="1.20.1560.10">
    <property type="entry name" value="ABC transporter type 1, transmembrane domain"/>
    <property type="match status" value="1"/>
</dbReference>
<dbReference type="HOGENOM" id="CLU_2015963_0_0_1"/>
<keyword evidence="4" id="KW-0472">Membrane</keyword>
<proteinExistence type="predicted"/>
<dbReference type="InterPro" id="IPR039421">
    <property type="entry name" value="Type_1_exporter"/>
</dbReference>
<reference evidence="6" key="2">
    <citation type="submission" date="2015-01" db="EMBL/GenBank/DDBJ databases">
        <title>Evolutionary Origins and Diversification of the Mycorrhizal Mutualists.</title>
        <authorList>
            <consortium name="DOE Joint Genome Institute"/>
            <consortium name="Mycorrhizal Genomics Consortium"/>
            <person name="Kohler A."/>
            <person name="Kuo A."/>
            <person name="Nagy L.G."/>
            <person name="Floudas D."/>
            <person name="Copeland A."/>
            <person name="Barry K.W."/>
            <person name="Cichocki N."/>
            <person name="Veneault-Fourrey C."/>
            <person name="LaButti K."/>
            <person name="Lindquist E.A."/>
            <person name="Lipzen A."/>
            <person name="Lundell T."/>
            <person name="Morin E."/>
            <person name="Murat C."/>
            <person name="Riley R."/>
            <person name="Ohm R."/>
            <person name="Sun H."/>
            <person name="Tunlid A."/>
            <person name="Henrissat B."/>
            <person name="Grigoriev I.V."/>
            <person name="Hibbett D.S."/>
            <person name="Martin F."/>
        </authorList>
    </citation>
    <scope>NUCLEOTIDE SEQUENCE [LARGE SCALE GENOMIC DNA]</scope>
    <source>
        <strain evidence="6">ATCC 200175</strain>
    </source>
</reference>
<dbReference type="OrthoDB" id="2685831at2759"/>
<evidence type="ECO:0000256" key="2">
    <source>
        <dbReference type="ARBA" id="ARBA00022692"/>
    </source>
</evidence>
<dbReference type="InterPro" id="IPR027417">
    <property type="entry name" value="P-loop_NTPase"/>
</dbReference>
<keyword evidence="6" id="KW-1185">Reference proteome</keyword>